<evidence type="ECO:0000313" key="2">
    <source>
        <dbReference type="Proteomes" id="UP000016900"/>
    </source>
</evidence>
<dbReference type="AlphaFoldDB" id="U3U3D8"/>
<sequence>MGNQNFLTSQEIKKLGNEIACLKMIVTFMLKMMGQADAGKVIISMERYIQMLDDKVQAEIFRNTIMQIKAAYSQ</sequence>
<dbReference type="NCBIfam" id="NF007904">
    <property type="entry name" value="PRK10613.1"/>
    <property type="match status" value="1"/>
</dbReference>
<evidence type="ECO:0000313" key="1">
    <source>
        <dbReference type="EMBL" id="BAO00671.1"/>
    </source>
</evidence>
<dbReference type="Proteomes" id="UP000016900">
    <property type="component" value="Chromosome"/>
</dbReference>
<accession>U3U3D8</accession>
<dbReference type="OrthoDB" id="6475550at2"/>
<gene>
    <name evidence="1" type="primary">yecF</name>
    <name evidence="1" type="ORF">HHS_07010</name>
</gene>
<keyword evidence="2" id="KW-1185">Reference proteome</keyword>
<dbReference type="EMBL" id="AP012554">
    <property type="protein sequence ID" value="BAO00671.1"/>
    <property type="molecule type" value="Genomic_DNA"/>
</dbReference>
<dbReference type="RefSeq" id="WP_022564690.1">
    <property type="nucleotide sequence ID" value="NZ_CP010907.1"/>
</dbReference>
<name>U3U3D8_9GAMM</name>
<protein>
    <submittedName>
        <fullName evidence="1">YecF protein</fullName>
    </submittedName>
</protein>
<dbReference type="KEGG" id="hhs:HHS_07010"/>
<proteinExistence type="predicted"/>
<dbReference type="KEGG" id="pck:BMSBPS_0335"/>
<dbReference type="STRING" id="1235990.BMSBPS_0335"/>
<dbReference type="Pfam" id="PF10769">
    <property type="entry name" value="DUF2594"/>
    <property type="match status" value="1"/>
</dbReference>
<dbReference type="PATRIC" id="fig|1235990.3.peg.697"/>
<dbReference type="InterPro" id="IPR019705">
    <property type="entry name" value="DUF2594"/>
</dbReference>
<organism evidence="1 2">
    <name type="scientific">Candidatus Pantoea carbekii</name>
    <dbReference type="NCBI Taxonomy" id="1235990"/>
    <lineage>
        <taxon>Bacteria</taxon>
        <taxon>Pseudomonadati</taxon>
        <taxon>Pseudomonadota</taxon>
        <taxon>Gammaproteobacteria</taxon>
        <taxon>Enterobacterales</taxon>
        <taxon>Erwiniaceae</taxon>
        <taxon>Pantoea</taxon>
    </lineage>
</organism>
<reference evidence="1 2" key="1">
    <citation type="submission" date="2012-10" db="EMBL/GenBank/DDBJ databases">
        <title>Genome sequence of the symbiont of the pentatomidae stink bug Halyomorpha halys.</title>
        <authorList>
            <person name="Kobayashi H."/>
            <person name="Fujii-Muramatsu R."/>
            <person name="Takeishi K."/>
            <person name="Noda H."/>
        </authorList>
    </citation>
    <scope>NUCLEOTIDE SEQUENCE [LARGE SCALE GENOMIC DNA]</scope>
</reference>
<dbReference type="eggNOG" id="ENOG50330IE">
    <property type="taxonomic scope" value="Bacteria"/>
</dbReference>